<dbReference type="PROSITE" id="PS51186">
    <property type="entry name" value="GNAT"/>
    <property type="match status" value="1"/>
</dbReference>
<dbReference type="EC" id="2.3.1.-" evidence="4"/>
<dbReference type="RefSeq" id="WP_301134660.1">
    <property type="nucleotide sequence ID" value="NZ_JAUHPW010000008.1"/>
</dbReference>
<protein>
    <submittedName>
        <fullName evidence="4">GNAT family N-acetyltransferase</fullName>
        <ecNumber evidence="4">2.3.1.-</ecNumber>
    </submittedName>
</protein>
<dbReference type="InterPro" id="IPR000182">
    <property type="entry name" value="GNAT_dom"/>
</dbReference>
<reference evidence="4" key="1">
    <citation type="submission" date="2023-06" db="EMBL/GenBank/DDBJ databases">
        <title>Sysu t00192.</title>
        <authorList>
            <person name="Gao L."/>
            <person name="Fang B.-Z."/>
            <person name="Li W.-J."/>
        </authorList>
    </citation>
    <scope>NUCLEOTIDE SEQUENCE</scope>
    <source>
        <strain evidence="4">SYSU T00192</strain>
    </source>
</reference>
<accession>A0ABT8GB81</accession>
<dbReference type="Gene3D" id="3.40.630.30">
    <property type="match status" value="1"/>
</dbReference>
<feature type="domain" description="N-acetyltransferase" evidence="3">
    <location>
        <begin position="1"/>
        <end position="153"/>
    </location>
</feature>
<dbReference type="Proteomes" id="UP001172728">
    <property type="component" value="Unassembled WGS sequence"/>
</dbReference>
<dbReference type="SUPFAM" id="SSF55729">
    <property type="entry name" value="Acyl-CoA N-acyltransferases (Nat)"/>
    <property type="match status" value="1"/>
</dbReference>
<gene>
    <name evidence="4" type="ORF">QQX09_11095</name>
</gene>
<dbReference type="EMBL" id="JAUHPW010000008">
    <property type="protein sequence ID" value="MDN4476402.1"/>
    <property type="molecule type" value="Genomic_DNA"/>
</dbReference>
<dbReference type="Pfam" id="PF00583">
    <property type="entry name" value="Acetyltransf_1"/>
    <property type="match status" value="1"/>
</dbReference>
<evidence type="ECO:0000313" key="4">
    <source>
        <dbReference type="EMBL" id="MDN4476402.1"/>
    </source>
</evidence>
<name>A0ABT8GB81_9MICO</name>
<comment type="caution">
    <text evidence="4">The sequence shown here is derived from an EMBL/GenBank/DDBJ whole genome shotgun (WGS) entry which is preliminary data.</text>
</comment>
<dbReference type="InterPro" id="IPR050832">
    <property type="entry name" value="Bact_Acetyltransf"/>
</dbReference>
<evidence type="ECO:0000256" key="2">
    <source>
        <dbReference type="ARBA" id="ARBA00023315"/>
    </source>
</evidence>
<evidence type="ECO:0000256" key="1">
    <source>
        <dbReference type="ARBA" id="ARBA00022679"/>
    </source>
</evidence>
<evidence type="ECO:0000313" key="5">
    <source>
        <dbReference type="Proteomes" id="UP001172728"/>
    </source>
</evidence>
<dbReference type="PANTHER" id="PTHR43877">
    <property type="entry name" value="AMINOALKYLPHOSPHONATE N-ACETYLTRANSFERASE-RELATED-RELATED"/>
    <property type="match status" value="1"/>
</dbReference>
<dbReference type="PANTHER" id="PTHR43877:SF5">
    <property type="entry name" value="BLL8307 PROTEIN"/>
    <property type="match status" value="1"/>
</dbReference>
<evidence type="ECO:0000259" key="3">
    <source>
        <dbReference type="PROSITE" id="PS51186"/>
    </source>
</evidence>
<keyword evidence="5" id="KW-1185">Reference proteome</keyword>
<organism evidence="4 5">
    <name type="scientific">Demequina litoralis</name>
    <dbReference type="NCBI Taxonomy" id="3051660"/>
    <lineage>
        <taxon>Bacteria</taxon>
        <taxon>Bacillati</taxon>
        <taxon>Actinomycetota</taxon>
        <taxon>Actinomycetes</taxon>
        <taxon>Micrococcales</taxon>
        <taxon>Demequinaceae</taxon>
        <taxon>Demequina</taxon>
    </lineage>
</organism>
<keyword evidence="1 4" id="KW-0808">Transferase</keyword>
<dbReference type="InterPro" id="IPR016181">
    <property type="entry name" value="Acyl_CoA_acyltransferase"/>
</dbReference>
<sequence>MQISVADPAVPDVVALLTEHLADMHATSPAESVHALDVERLRATHVTFLTARADEGGLMGVGALAELGDGHAEVKSMRTAHAHRGAGVAAAVLGALIEAARSRGCTRVSLETGTEAYFAAAHRLYERAGFTPCGPFGSYTEDPHSRFYTLAIDSP</sequence>
<proteinExistence type="predicted"/>
<keyword evidence="2 4" id="KW-0012">Acyltransferase</keyword>
<dbReference type="GO" id="GO:0016746">
    <property type="term" value="F:acyltransferase activity"/>
    <property type="evidence" value="ECO:0007669"/>
    <property type="project" value="UniProtKB-KW"/>
</dbReference>